<reference evidence="2 3" key="1">
    <citation type="submission" date="2016-10" db="EMBL/GenBank/DDBJ databases">
        <authorList>
            <person name="de Groot N.N."/>
        </authorList>
    </citation>
    <scope>NUCLEOTIDE SEQUENCE [LARGE SCALE GENOMIC DNA]</scope>
    <source>
        <strain evidence="2 3">CGMCC 1.10210</strain>
    </source>
</reference>
<organism evidence="2 3">
    <name type="scientific">Devosia psychrophila</name>
    <dbReference type="NCBI Taxonomy" id="728005"/>
    <lineage>
        <taxon>Bacteria</taxon>
        <taxon>Pseudomonadati</taxon>
        <taxon>Pseudomonadota</taxon>
        <taxon>Alphaproteobacteria</taxon>
        <taxon>Hyphomicrobiales</taxon>
        <taxon>Devosiaceae</taxon>
        <taxon>Devosia</taxon>
    </lineage>
</organism>
<dbReference type="EMBL" id="FOMB01000001">
    <property type="protein sequence ID" value="SFB92304.1"/>
    <property type="molecule type" value="Genomic_DNA"/>
</dbReference>
<feature type="region of interest" description="Disordered" evidence="1">
    <location>
        <begin position="1"/>
        <end position="104"/>
    </location>
</feature>
<accession>A0A1I1EZ20</accession>
<evidence type="ECO:0000313" key="3">
    <source>
        <dbReference type="Proteomes" id="UP000182258"/>
    </source>
</evidence>
<gene>
    <name evidence="2" type="ORF">SAMN04488059_10159</name>
</gene>
<dbReference type="AlphaFoldDB" id="A0A1I1EZ20"/>
<sequence length="116" mass="13203">MMEAMQRKAEGQPEPRHRIPRRPGRPDKQKGWKGRGAEAQDSRQNRQQRFHAELDDDEVEAPDGDDQRGDKNLANGRQIVRGRVNRRAPKTLSSSPANTKMLPTTSIMVMTSRSSR</sequence>
<protein>
    <submittedName>
        <fullName evidence="2">Uncharacterized protein</fullName>
    </submittedName>
</protein>
<name>A0A1I1EZ20_9HYPH</name>
<evidence type="ECO:0000256" key="1">
    <source>
        <dbReference type="SAM" id="MobiDB-lite"/>
    </source>
</evidence>
<feature type="compositionally biased region" description="Polar residues" evidence="1">
    <location>
        <begin position="91"/>
        <end position="104"/>
    </location>
</feature>
<dbReference type="STRING" id="728005.SAMN04488059_10159"/>
<dbReference type="Proteomes" id="UP000182258">
    <property type="component" value="Unassembled WGS sequence"/>
</dbReference>
<feature type="compositionally biased region" description="Basic and acidic residues" evidence="1">
    <location>
        <begin position="24"/>
        <end position="44"/>
    </location>
</feature>
<evidence type="ECO:0000313" key="2">
    <source>
        <dbReference type="EMBL" id="SFB92304.1"/>
    </source>
</evidence>
<feature type="compositionally biased region" description="Basic and acidic residues" evidence="1">
    <location>
        <begin position="1"/>
        <end position="17"/>
    </location>
</feature>
<proteinExistence type="predicted"/>
<feature type="compositionally biased region" description="Acidic residues" evidence="1">
    <location>
        <begin position="54"/>
        <end position="64"/>
    </location>
</feature>